<dbReference type="Pfam" id="PF00440">
    <property type="entry name" value="TetR_N"/>
    <property type="match status" value="1"/>
</dbReference>
<evidence type="ECO:0000313" key="5">
    <source>
        <dbReference type="EMBL" id="SEE66448.1"/>
    </source>
</evidence>
<protein>
    <submittedName>
        <fullName evidence="5">DNA-binding transcriptional regulator, AcrR family</fullName>
    </submittedName>
</protein>
<sequence>MNESANSCQPQGLRARKREATRSAITARARVLTAEQGLNGFTIEQLCEDVGVSRRTFFNYFPSKEDAIMGHLLDEFPADAIAKFLAGADGVERGPSGVSNTLLTDLHGLTCAMVEELNFTREQIHLLIAAMKKEPQLMMKMMGGAHLREQEFAGLIAQREGLEPEDPTAVMVSALFGTCSQRASKVFFSEANTVGYPELLAQNLRTAHQLFSFSQLTFEGTS</sequence>
<proteinExistence type="predicted"/>
<dbReference type="SUPFAM" id="SSF46689">
    <property type="entry name" value="Homeodomain-like"/>
    <property type="match status" value="1"/>
</dbReference>
<dbReference type="PANTHER" id="PTHR30055">
    <property type="entry name" value="HTH-TYPE TRANSCRIPTIONAL REGULATOR RUTR"/>
    <property type="match status" value="1"/>
</dbReference>
<feature type="compositionally biased region" description="Polar residues" evidence="4">
    <location>
        <begin position="1"/>
        <end position="10"/>
    </location>
</feature>
<feature type="region of interest" description="Disordered" evidence="4">
    <location>
        <begin position="1"/>
        <end position="20"/>
    </location>
</feature>
<evidence type="ECO:0000256" key="1">
    <source>
        <dbReference type="ARBA" id="ARBA00023015"/>
    </source>
</evidence>
<dbReference type="InterPro" id="IPR050109">
    <property type="entry name" value="HTH-type_TetR-like_transc_reg"/>
</dbReference>
<reference evidence="5 6" key="1">
    <citation type="submission" date="2016-10" db="EMBL/GenBank/DDBJ databases">
        <authorList>
            <person name="de Groot N.N."/>
        </authorList>
    </citation>
    <scope>NUCLEOTIDE SEQUENCE [LARGE SCALE GENOMIC DNA]</scope>
    <source>
        <strain evidence="5 6">DSM 22274</strain>
    </source>
</reference>
<dbReference type="PROSITE" id="PS01081">
    <property type="entry name" value="HTH_TETR_1"/>
    <property type="match status" value="1"/>
</dbReference>
<evidence type="ECO:0000313" key="6">
    <source>
        <dbReference type="Proteomes" id="UP000182725"/>
    </source>
</evidence>
<dbReference type="InterPro" id="IPR001647">
    <property type="entry name" value="HTH_TetR"/>
</dbReference>
<evidence type="ECO:0000256" key="3">
    <source>
        <dbReference type="ARBA" id="ARBA00023163"/>
    </source>
</evidence>
<evidence type="ECO:0000256" key="2">
    <source>
        <dbReference type="ARBA" id="ARBA00023125"/>
    </source>
</evidence>
<accession>A0A0U3FZK4</accession>
<dbReference type="eggNOG" id="COG1309">
    <property type="taxonomic scope" value="Bacteria"/>
</dbReference>
<organism evidence="5 6">
    <name type="scientific">Arthrobacter alpinus</name>
    <dbReference type="NCBI Taxonomy" id="656366"/>
    <lineage>
        <taxon>Bacteria</taxon>
        <taxon>Bacillati</taxon>
        <taxon>Actinomycetota</taxon>
        <taxon>Actinomycetes</taxon>
        <taxon>Micrococcales</taxon>
        <taxon>Micrococcaceae</taxon>
        <taxon>Arthrobacter</taxon>
    </lineage>
</organism>
<name>A0A0U3FZK4_9MICC</name>
<dbReference type="PROSITE" id="PS50977">
    <property type="entry name" value="HTH_TETR_2"/>
    <property type="match status" value="1"/>
</dbReference>
<keyword evidence="1" id="KW-0805">Transcription regulation</keyword>
<keyword evidence="2 5" id="KW-0238">DNA-binding</keyword>
<dbReference type="Proteomes" id="UP000182725">
    <property type="component" value="Unassembled WGS sequence"/>
</dbReference>
<dbReference type="OrthoDB" id="8688418at2"/>
<accession>A0A1H5KR50</accession>
<dbReference type="Gene3D" id="1.10.357.10">
    <property type="entry name" value="Tetracycline Repressor, domain 2"/>
    <property type="match status" value="1"/>
</dbReference>
<evidence type="ECO:0000256" key="4">
    <source>
        <dbReference type="SAM" id="MobiDB-lite"/>
    </source>
</evidence>
<dbReference type="InterPro" id="IPR009057">
    <property type="entry name" value="Homeodomain-like_sf"/>
</dbReference>
<dbReference type="EMBL" id="FNTV01000001">
    <property type="protein sequence ID" value="SEE66448.1"/>
    <property type="molecule type" value="Genomic_DNA"/>
</dbReference>
<dbReference type="STRING" id="656366.AS189_16820"/>
<dbReference type="RefSeq" id="WP_044574285.1">
    <property type="nucleotide sequence ID" value="NZ_CP013745.1"/>
</dbReference>
<keyword evidence="3" id="KW-0804">Transcription</keyword>
<gene>
    <name evidence="5" type="ORF">SAMN04489740_2100</name>
</gene>
<dbReference type="KEGG" id="arw:MB46_02185"/>
<dbReference type="GO" id="GO:0000976">
    <property type="term" value="F:transcription cis-regulatory region binding"/>
    <property type="evidence" value="ECO:0007669"/>
    <property type="project" value="TreeGrafter"/>
</dbReference>
<dbReference type="GO" id="GO:0003700">
    <property type="term" value="F:DNA-binding transcription factor activity"/>
    <property type="evidence" value="ECO:0007669"/>
    <property type="project" value="TreeGrafter"/>
</dbReference>
<dbReference type="PANTHER" id="PTHR30055:SF234">
    <property type="entry name" value="HTH-TYPE TRANSCRIPTIONAL REGULATOR BETI"/>
    <property type="match status" value="1"/>
</dbReference>
<dbReference type="AlphaFoldDB" id="A0A0U3FZK4"/>
<dbReference type="InterPro" id="IPR023772">
    <property type="entry name" value="DNA-bd_HTH_TetR-type_CS"/>
</dbReference>